<sequence length="570" mass="60162">MPQFPPQHGPNGAPLPHSGPQRPPAQPWVPKKPRNPEDQEKTLIGVVAIAGTVITLIGVAFLVGMAIQAGLLGPLGRVILAYVVSLALAGAAWKFRGKAPEAGTTALLATSLYSALVTSLLVVTWLGWWPAWLGAVIMTMLFAAYMASVHYKPEGFHRLTIMWFAIGMAVVASILIANTGVGALPVLLMPLMVLGYSAWRRNDTLRGTGAIALLLVVANLIMGKASDMHIVANAVLGVSAVLLVGLAVHFPTSRRAFGDYTAGLLVPALLLGLCLVRVNFEIPAWILVAAFAAIAAVAWGQLQGRIALGVFPVAFALAYKATQLANFSDSEHGANGGLSDVRLWVAVVLTAVFYIALVLLLPYLKHGALQAAWVVGVVIFVFPLFFSSIAVPQAFREEPTMFASAVLLGLALIATWLRRSQIHGLANNRVYAACATVFALGLSMVAVVGTITGLGGLITGDAWGSSPWFASHVVVSVAWMLIAARLLIKHHEGFTGLGILLALVATLKLTFFDLAALSGIFRALAFLLSGLVLLVIAVRRVRSTPAKPQEERATPQGHSQNQGPGAAPQT</sequence>
<evidence type="ECO:0000313" key="3">
    <source>
        <dbReference type="EMBL" id="QPS59924.1"/>
    </source>
</evidence>
<dbReference type="EMBL" id="CP065689">
    <property type="protein sequence ID" value="QPS59924.1"/>
    <property type="molecule type" value="Genomic_DNA"/>
</dbReference>
<feature type="transmembrane region" description="Helical" evidence="2">
    <location>
        <begin position="520"/>
        <end position="538"/>
    </location>
</feature>
<dbReference type="STRING" id="38301.NX84_00930"/>
<feature type="transmembrane region" description="Helical" evidence="2">
    <location>
        <begin position="75"/>
        <end position="93"/>
    </location>
</feature>
<feature type="transmembrane region" description="Helical" evidence="2">
    <location>
        <begin position="343"/>
        <end position="364"/>
    </location>
</feature>
<feature type="transmembrane region" description="Helical" evidence="2">
    <location>
        <begin position="430"/>
        <end position="457"/>
    </location>
</feature>
<dbReference type="KEGG" id="cmin:NCTC10288_00074"/>
<organism evidence="4 5">
    <name type="scientific">Corynebacterium minutissimum</name>
    <dbReference type="NCBI Taxonomy" id="38301"/>
    <lineage>
        <taxon>Bacteria</taxon>
        <taxon>Bacillati</taxon>
        <taxon>Actinomycetota</taxon>
        <taxon>Actinomycetes</taxon>
        <taxon>Mycobacteriales</taxon>
        <taxon>Corynebacteriaceae</taxon>
        <taxon>Corynebacterium</taxon>
    </lineage>
</organism>
<dbReference type="AlphaFoldDB" id="A0A2X4R4S1"/>
<keyword evidence="6" id="KW-1185">Reference proteome</keyword>
<accession>A0A2X4R4S1</accession>
<feature type="transmembrane region" description="Helical" evidence="2">
    <location>
        <begin position="469"/>
        <end position="487"/>
    </location>
</feature>
<dbReference type="OrthoDB" id="4410645at2"/>
<feature type="transmembrane region" description="Helical" evidence="2">
    <location>
        <begin position="257"/>
        <end position="276"/>
    </location>
</feature>
<feature type="region of interest" description="Disordered" evidence="1">
    <location>
        <begin position="545"/>
        <end position="570"/>
    </location>
</feature>
<feature type="transmembrane region" description="Helical" evidence="2">
    <location>
        <begin position="42"/>
        <end position="69"/>
    </location>
</feature>
<feature type="transmembrane region" description="Helical" evidence="2">
    <location>
        <begin position="204"/>
        <end position="222"/>
    </location>
</feature>
<dbReference type="EMBL" id="LS483460">
    <property type="protein sequence ID" value="SQH98147.1"/>
    <property type="molecule type" value="Genomic_DNA"/>
</dbReference>
<feature type="transmembrane region" description="Helical" evidence="2">
    <location>
        <begin position="282"/>
        <end position="299"/>
    </location>
</feature>
<keyword evidence="2" id="KW-1133">Transmembrane helix</keyword>
<dbReference type="Proteomes" id="UP000594905">
    <property type="component" value="Chromosome"/>
</dbReference>
<keyword evidence="2" id="KW-0812">Transmembrane</keyword>
<evidence type="ECO:0000256" key="2">
    <source>
        <dbReference type="SAM" id="Phobius"/>
    </source>
</evidence>
<name>A0A2X4R4S1_9CORY</name>
<feature type="transmembrane region" description="Helical" evidence="2">
    <location>
        <begin position="371"/>
        <end position="395"/>
    </location>
</feature>
<reference evidence="3 6" key="2">
    <citation type="submission" date="2020-12" db="EMBL/GenBank/DDBJ databases">
        <title>FDA dAtabase for Regulatory Grade micrObial Sequences (FDA-ARGOS): Supporting development and validation of Infectious Disease Dx tests.</title>
        <authorList>
            <person name="Sproer C."/>
            <person name="Gronow S."/>
            <person name="Severitt S."/>
            <person name="Schroder I."/>
            <person name="Tallon L."/>
            <person name="Sadzewicz L."/>
            <person name="Zhao X."/>
            <person name="Boylan J."/>
            <person name="Ott S."/>
            <person name="Bowen H."/>
            <person name="Vavikolanu K."/>
            <person name="Mehta A."/>
            <person name="Aluvathingal J."/>
            <person name="Nadendla S."/>
            <person name="Lowell S."/>
            <person name="Myers T."/>
            <person name="Yan Y."/>
            <person name="Sichtig H."/>
        </authorList>
    </citation>
    <scope>NUCLEOTIDE SEQUENCE [LARGE SCALE GENOMIC DNA]</scope>
    <source>
        <strain evidence="3 6">FDAARGOS_894</strain>
    </source>
</reference>
<evidence type="ECO:0000313" key="6">
    <source>
        <dbReference type="Proteomes" id="UP000594905"/>
    </source>
</evidence>
<feature type="compositionally biased region" description="Polar residues" evidence="1">
    <location>
        <begin position="556"/>
        <end position="570"/>
    </location>
</feature>
<evidence type="ECO:0000313" key="4">
    <source>
        <dbReference type="EMBL" id="SQH98147.1"/>
    </source>
</evidence>
<gene>
    <name evidence="3" type="ORF">I6G51_01525</name>
    <name evidence="4" type="ORF">NCTC10288_00074</name>
</gene>
<protein>
    <submittedName>
        <fullName evidence="3">DUF2339 domain-containing protein</fullName>
    </submittedName>
    <submittedName>
        <fullName evidence="4">Hypothetical membrane protein</fullName>
    </submittedName>
</protein>
<feature type="transmembrane region" description="Helical" evidence="2">
    <location>
        <begin position="401"/>
        <end position="418"/>
    </location>
</feature>
<dbReference type="GeneID" id="70782026"/>
<feature type="transmembrane region" description="Helical" evidence="2">
    <location>
        <begin position="494"/>
        <end position="514"/>
    </location>
</feature>
<dbReference type="Proteomes" id="UP000249264">
    <property type="component" value="Chromosome 1"/>
</dbReference>
<feature type="region of interest" description="Disordered" evidence="1">
    <location>
        <begin position="1"/>
        <end position="35"/>
    </location>
</feature>
<reference evidence="4 5" key="1">
    <citation type="submission" date="2018-06" db="EMBL/GenBank/DDBJ databases">
        <authorList>
            <consortium name="Pathogen Informatics"/>
            <person name="Doyle S."/>
        </authorList>
    </citation>
    <scope>NUCLEOTIDE SEQUENCE [LARGE SCALE GENOMIC DNA]</scope>
    <source>
        <strain evidence="4 5">NCTC10288</strain>
    </source>
</reference>
<feature type="transmembrane region" description="Helical" evidence="2">
    <location>
        <begin position="129"/>
        <end position="147"/>
    </location>
</feature>
<keyword evidence="2" id="KW-0472">Membrane</keyword>
<dbReference type="RefSeq" id="WP_039672820.1">
    <property type="nucleotide sequence ID" value="NZ_CP065689.1"/>
</dbReference>
<proteinExistence type="predicted"/>
<feature type="transmembrane region" description="Helical" evidence="2">
    <location>
        <begin position="228"/>
        <end position="250"/>
    </location>
</feature>
<feature type="transmembrane region" description="Helical" evidence="2">
    <location>
        <begin position="159"/>
        <end position="176"/>
    </location>
</feature>
<evidence type="ECO:0000313" key="5">
    <source>
        <dbReference type="Proteomes" id="UP000249264"/>
    </source>
</evidence>
<evidence type="ECO:0000256" key="1">
    <source>
        <dbReference type="SAM" id="MobiDB-lite"/>
    </source>
</evidence>
<feature type="transmembrane region" description="Helical" evidence="2">
    <location>
        <begin position="105"/>
        <end position="123"/>
    </location>
</feature>